<name>A0ACD3B4J4_9AGAR</name>
<sequence>MTGTIFLLGATGFLGSTFLVSLGKKLPQYHVVALARGSSTTSLEARTNILEKYHPNLSVVEGALEDESVIKEESAKADIVINCASSNHLALVKVILDGLNERRTKTGSSPIFIQVSGYSLLSDNARGQPPDPLTSKVYTDIGFSPNDCPEHNPLRDVDSFIIDTASKTQNGIRTLIFYPGWIYGVGEVIGLQRTTVALRVYTDLAKGFGYAGTFGAGLAGMNNIHVKDCASALLIILQAALDGRADVGTEGIYFGSSEQPIVPHVEIVNKIGDVLHERGIIPHPGSQPLKPEHASVLPDVAWSAMGGNLLGHPQRLKRFGWEPVESRKISLLESLSEELNVVVKTMAGANN</sequence>
<evidence type="ECO:0000313" key="1">
    <source>
        <dbReference type="EMBL" id="TFK73045.1"/>
    </source>
</evidence>
<evidence type="ECO:0000313" key="2">
    <source>
        <dbReference type="Proteomes" id="UP000308600"/>
    </source>
</evidence>
<dbReference type="Proteomes" id="UP000308600">
    <property type="component" value="Unassembled WGS sequence"/>
</dbReference>
<proteinExistence type="predicted"/>
<accession>A0ACD3B4J4</accession>
<gene>
    <name evidence="1" type="ORF">BDN72DRAFT_869262</name>
</gene>
<reference evidence="1 2" key="1">
    <citation type="journal article" date="2019" name="Nat. Ecol. Evol.">
        <title>Megaphylogeny resolves global patterns of mushroom evolution.</title>
        <authorList>
            <person name="Varga T."/>
            <person name="Krizsan K."/>
            <person name="Foldi C."/>
            <person name="Dima B."/>
            <person name="Sanchez-Garcia M."/>
            <person name="Sanchez-Ramirez S."/>
            <person name="Szollosi G.J."/>
            <person name="Szarkandi J.G."/>
            <person name="Papp V."/>
            <person name="Albert L."/>
            <person name="Andreopoulos W."/>
            <person name="Angelini C."/>
            <person name="Antonin V."/>
            <person name="Barry K.W."/>
            <person name="Bougher N.L."/>
            <person name="Buchanan P."/>
            <person name="Buyck B."/>
            <person name="Bense V."/>
            <person name="Catcheside P."/>
            <person name="Chovatia M."/>
            <person name="Cooper J."/>
            <person name="Damon W."/>
            <person name="Desjardin D."/>
            <person name="Finy P."/>
            <person name="Geml J."/>
            <person name="Haridas S."/>
            <person name="Hughes K."/>
            <person name="Justo A."/>
            <person name="Karasinski D."/>
            <person name="Kautmanova I."/>
            <person name="Kiss B."/>
            <person name="Kocsube S."/>
            <person name="Kotiranta H."/>
            <person name="LaButti K.M."/>
            <person name="Lechner B.E."/>
            <person name="Liimatainen K."/>
            <person name="Lipzen A."/>
            <person name="Lukacs Z."/>
            <person name="Mihaltcheva S."/>
            <person name="Morgado L.N."/>
            <person name="Niskanen T."/>
            <person name="Noordeloos M.E."/>
            <person name="Ohm R.A."/>
            <person name="Ortiz-Santana B."/>
            <person name="Ovrebo C."/>
            <person name="Racz N."/>
            <person name="Riley R."/>
            <person name="Savchenko A."/>
            <person name="Shiryaev A."/>
            <person name="Soop K."/>
            <person name="Spirin V."/>
            <person name="Szebenyi C."/>
            <person name="Tomsovsky M."/>
            <person name="Tulloss R.E."/>
            <person name="Uehling J."/>
            <person name="Grigoriev I.V."/>
            <person name="Vagvolgyi C."/>
            <person name="Papp T."/>
            <person name="Martin F.M."/>
            <person name="Miettinen O."/>
            <person name="Hibbett D.S."/>
            <person name="Nagy L.G."/>
        </authorList>
    </citation>
    <scope>NUCLEOTIDE SEQUENCE [LARGE SCALE GENOMIC DNA]</scope>
    <source>
        <strain evidence="1 2">NL-1719</strain>
    </source>
</reference>
<protein>
    <submittedName>
        <fullName evidence="1">NAD(P)-binding protein</fullName>
    </submittedName>
</protein>
<organism evidence="1 2">
    <name type="scientific">Pluteus cervinus</name>
    <dbReference type="NCBI Taxonomy" id="181527"/>
    <lineage>
        <taxon>Eukaryota</taxon>
        <taxon>Fungi</taxon>
        <taxon>Dikarya</taxon>
        <taxon>Basidiomycota</taxon>
        <taxon>Agaricomycotina</taxon>
        <taxon>Agaricomycetes</taxon>
        <taxon>Agaricomycetidae</taxon>
        <taxon>Agaricales</taxon>
        <taxon>Pluteineae</taxon>
        <taxon>Pluteaceae</taxon>
        <taxon>Pluteus</taxon>
    </lineage>
</organism>
<dbReference type="EMBL" id="ML208279">
    <property type="protein sequence ID" value="TFK73045.1"/>
    <property type="molecule type" value="Genomic_DNA"/>
</dbReference>
<keyword evidence="2" id="KW-1185">Reference proteome</keyword>